<dbReference type="CDD" id="cd00475">
    <property type="entry name" value="Cis_IPPS"/>
    <property type="match status" value="1"/>
</dbReference>
<feature type="active site" description="Proton acceptor" evidence="2">
    <location>
        <position position="65"/>
    </location>
</feature>
<feature type="binding site" evidence="2">
    <location>
        <position position="207"/>
    </location>
    <ligand>
        <name>Mg(2+)</name>
        <dbReference type="ChEBI" id="CHEBI:18420"/>
    </ligand>
</feature>
<feature type="binding site" evidence="2">
    <location>
        <position position="30"/>
    </location>
    <ligand>
        <name>substrate</name>
    </ligand>
</feature>
<dbReference type="HAMAP" id="MF_01139">
    <property type="entry name" value="ISPT"/>
    <property type="match status" value="1"/>
</dbReference>
<dbReference type="EMBL" id="WJQS01000002">
    <property type="protein sequence ID" value="MRI84643.1"/>
    <property type="molecule type" value="Genomic_DNA"/>
</dbReference>
<proteinExistence type="inferred from homology"/>
<feature type="active site" evidence="2">
    <location>
        <position position="17"/>
    </location>
</feature>
<dbReference type="RefSeq" id="WP_153863080.1">
    <property type="nucleotide sequence ID" value="NZ_WJQS01000002.1"/>
</dbReference>
<dbReference type="Pfam" id="PF01255">
    <property type="entry name" value="Prenyltransf"/>
    <property type="match status" value="1"/>
</dbReference>
<comment type="caution">
    <text evidence="3">The sequence shown here is derived from an EMBL/GenBank/DDBJ whole genome shotgun (WGS) entry which is preliminary data.</text>
</comment>
<dbReference type="PROSITE" id="PS01066">
    <property type="entry name" value="UPP_SYNTHASE"/>
    <property type="match status" value="1"/>
</dbReference>
<keyword evidence="2" id="KW-0460">Magnesium</keyword>
<feature type="binding site" evidence="2">
    <location>
        <position position="34"/>
    </location>
    <ligand>
        <name>substrate</name>
    </ligand>
</feature>
<evidence type="ECO:0000313" key="3">
    <source>
        <dbReference type="EMBL" id="MRI84643.1"/>
    </source>
</evidence>
<dbReference type="InterPro" id="IPR036424">
    <property type="entry name" value="UPP_synth-like_sf"/>
</dbReference>
<dbReference type="EC" id="2.5.1.-" evidence="2"/>
<protein>
    <recommendedName>
        <fullName evidence="2">Isoprenyl transferase</fullName>
        <ecNumber evidence="2">2.5.1.-</ecNumber>
    </recommendedName>
</protein>
<accession>A0A6I2GWB9</accession>
<keyword evidence="2" id="KW-0479">Metal-binding</keyword>
<comment type="cofactor">
    <cofactor evidence="2">
        <name>Mg(2+)</name>
        <dbReference type="ChEBI" id="CHEBI:18420"/>
    </cofactor>
    <text evidence="2">Binds 2 magnesium ions per subunit.</text>
</comment>
<dbReference type="GO" id="GO:0030145">
    <property type="term" value="F:manganese ion binding"/>
    <property type="evidence" value="ECO:0007669"/>
    <property type="project" value="TreeGrafter"/>
</dbReference>
<feature type="binding site" evidence="2">
    <location>
        <position position="17"/>
    </location>
    <ligand>
        <name>Mg(2+)</name>
        <dbReference type="ChEBI" id="CHEBI:18420"/>
    </ligand>
</feature>
<dbReference type="PANTHER" id="PTHR10291">
    <property type="entry name" value="DEHYDRODOLICHYL DIPHOSPHATE SYNTHASE FAMILY MEMBER"/>
    <property type="match status" value="1"/>
</dbReference>
<feature type="binding site" evidence="2">
    <location>
        <position position="68"/>
    </location>
    <ligand>
        <name>substrate</name>
    </ligand>
</feature>
<dbReference type="Proteomes" id="UP000430975">
    <property type="component" value="Unassembled WGS sequence"/>
</dbReference>
<name>A0A6I2GWB9_9LACT</name>
<feature type="binding site" evidence="2">
    <location>
        <position position="22"/>
    </location>
    <ligand>
        <name>substrate</name>
    </ligand>
</feature>
<feature type="binding site" evidence="2">
    <location>
        <begin position="18"/>
        <end position="21"/>
    </location>
    <ligand>
        <name>substrate</name>
    </ligand>
</feature>
<organism evidence="3 4">
    <name type="scientific">Fundicoccus ignavus</name>
    <dbReference type="NCBI Taxonomy" id="2664442"/>
    <lineage>
        <taxon>Bacteria</taxon>
        <taxon>Bacillati</taxon>
        <taxon>Bacillota</taxon>
        <taxon>Bacilli</taxon>
        <taxon>Lactobacillales</taxon>
        <taxon>Aerococcaceae</taxon>
        <taxon>Fundicoccus</taxon>
    </lineage>
</organism>
<feature type="binding site" evidence="2">
    <location>
        <position position="66"/>
    </location>
    <ligand>
        <name>substrate</name>
    </ligand>
</feature>
<dbReference type="GO" id="GO:0016094">
    <property type="term" value="P:polyprenol biosynthetic process"/>
    <property type="evidence" value="ECO:0007669"/>
    <property type="project" value="TreeGrafter"/>
</dbReference>
<dbReference type="GO" id="GO:0005829">
    <property type="term" value="C:cytosol"/>
    <property type="evidence" value="ECO:0007669"/>
    <property type="project" value="TreeGrafter"/>
</dbReference>
<sequence length="242" mass="27419">MSNQKFEIPAHVAIIMDGNGRWAKKRFMPRVAGHKRGVETIKTITIRANELGVKLLTVYAFSTENWGRPEEEVSFLMKLPSHFFKSFLPQLVENNIKVDFIGDARALPQETQNILNSAIEQTAHCTGMTLNFALNYGGQQDIVDAVKLIATSVQAGELQPEEIDLAKIQASLSTGKYLEIANPDLIIRTSGELRLSNFLTWESAYSEFYFTDVLWPDFGAKDFDLAIEDYNHRNRRFGKIED</sequence>
<evidence type="ECO:0000313" key="4">
    <source>
        <dbReference type="Proteomes" id="UP000430975"/>
    </source>
</evidence>
<evidence type="ECO:0000256" key="2">
    <source>
        <dbReference type="HAMAP-Rule" id="MF_01139"/>
    </source>
</evidence>
<comment type="function">
    <text evidence="2">Catalyzes the condensation of isopentenyl diphosphate (IPP) with allylic pyrophosphates generating different type of terpenoids.</text>
</comment>
<dbReference type="NCBIfam" id="NF011405">
    <property type="entry name" value="PRK14830.1"/>
    <property type="match status" value="1"/>
</dbReference>
<dbReference type="Gene3D" id="3.40.1180.10">
    <property type="entry name" value="Decaprenyl diphosphate synthase-like"/>
    <property type="match status" value="1"/>
</dbReference>
<dbReference type="InterPro" id="IPR001441">
    <property type="entry name" value="UPP_synth-like"/>
</dbReference>
<dbReference type="PANTHER" id="PTHR10291:SF0">
    <property type="entry name" value="DEHYDRODOLICHYL DIPHOSPHATE SYNTHASE 2"/>
    <property type="match status" value="1"/>
</dbReference>
<comment type="similarity">
    <text evidence="2">Belongs to the UPP synthase family.</text>
</comment>
<feature type="binding site" evidence="2">
    <location>
        <begin position="194"/>
        <end position="196"/>
    </location>
    <ligand>
        <name>substrate</name>
    </ligand>
</feature>
<feature type="binding site" evidence="2">
    <location>
        <begin position="62"/>
        <end position="64"/>
    </location>
    <ligand>
        <name>substrate</name>
    </ligand>
</feature>
<dbReference type="GO" id="GO:0000287">
    <property type="term" value="F:magnesium ion binding"/>
    <property type="evidence" value="ECO:0007669"/>
    <property type="project" value="UniProtKB-UniRule"/>
</dbReference>
<dbReference type="InterPro" id="IPR018520">
    <property type="entry name" value="UPP_synth-like_CS"/>
</dbReference>
<comment type="subunit">
    <text evidence="2">Homodimer.</text>
</comment>
<feature type="binding site" evidence="2">
    <location>
        <position position="188"/>
    </location>
    <ligand>
        <name>substrate</name>
    </ligand>
</feature>
<dbReference type="FunFam" id="3.40.1180.10:FF:000001">
    <property type="entry name" value="(2E,6E)-farnesyl-diphosphate-specific ditrans,polycis-undecaprenyl-diphosphate synthase"/>
    <property type="match status" value="1"/>
</dbReference>
<dbReference type="GO" id="GO:0008834">
    <property type="term" value="F:ditrans,polycis-undecaprenyl-diphosphate synthase [(2E,6E)-farnesyl-diphosphate specific] activity"/>
    <property type="evidence" value="ECO:0007669"/>
    <property type="project" value="TreeGrafter"/>
</dbReference>
<dbReference type="SUPFAM" id="SSF64005">
    <property type="entry name" value="Undecaprenyl diphosphate synthase"/>
    <property type="match status" value="1"/>
</dbReference>
<evidence type="ECO:0000256" key="1">
    <source>
        <dbReference type="ARBA" id="ARBA00022679"/>
    </source>
</evidence>
<gene>
    <name evidence="3" type="ORF">GIY09_01865</name>
</gene>
<keyword evidence="1 2" id="KW-0808">Transferase</keyword>
<keyword evidence="4" id="KW-1185">Reference proteome</keyword>
<dbReference type="NCBIfam" id="TIGR00055">
    <property type="entry name" value="uppS"/>
    <property type="match status" value="1"/>
</dbReference>
<reference evidence="3 4" key="1">
    <citation type="submission" date="2019-11" db="EMBL/GenBank/DDBJ databases">
        <title>Characterisation of Fundicoccus ignavus gen. nov. sp. nov., a novel genus of the family Aerococcaceae isolated from bulk tank milk.</title>
        <authorList>
            <person name="Siebert A."/>
            <person name="Huptas C."/>
            <person name="Wenning M."/>
            <person name="Scherer S."/>
            <person name="Doll E.V."/>
        </authorList>
    </citation>
    <scope>NUCLEOTIDE SEQUENCE [LARGE SCALE GENOMIC DNA]</scope>
    <source>
        <strain evidence="3 4">WS4759</strain>
    </source>
</reference>
<dbReference type="AlphaFoldDB" id="A0A6I2GWB9"/>